<keyword evidence="5" id="KW-1185">Reference proteome</keyword>
<reference evidence="2 5" key="1">
    <citation type="submission" date="2016-11" db="EMBL/GenBank/DDBJ databases">
        <authorList>
            <person name="Klemetsen T."/>
        </authorList>
    </citation>
    <scope>NUCLEOTIDE SEQUENCE [LARGE SCALE GENOMIC DNA]</scope>
    <source>
        <strain evidence="2">MT 2528</strain>
    </source>
</reference>
<keyword evidence="1" id="KW-0812">Transmembrane</keyword>
<keyword evidence="1" id="KW-0472">Membrane</keyword>
<sequence length="166" mass="19325">MDIQEFISNGGGETAIIISLLGALWAIYSNVITNKRIKTHKSKLEELTRIKKDSDYRKLELYKTVLKPLTGLAAKMTQEDKLSLDDINQFDKERLEISAQLALFASSDVFDKFAELVDYIHNSQEQFSTIDEFEFEVFRVKMLKLLSEMRRDIGFHKDEITYKGYR</sequence>
<reference evidence="3 6" key="2">
    <citation type="submission" date="2016-11" db="EMBL/GenBank/DDBJ databases">
        <authorList>
            <person name="Jaros S."/>
            <person name="Januszkiewicz K."/>
            <person name="Wedrychowicz H."/>
        </authorList>
    </citation>
    <scope>NUCLEOTIDE SEQUENCE [LARGE SCALE GENOMIC DNA]</scope>
    <source>
        <strain evidence="3">NVI 5450</strain>
    </source>
</reference>
<dbReference type="GeneID" id="61297535"/>
<dbReference type="AlphaFoldDB" id="A0A090IDS1"/>
<organism evidence="3 6">
    <name type="scientific">Moritella viscosa</name>
    <dbReference type="NCBI Taxonomy" id="80854"/>
    <lineage>
        <taxon>Bacteria</taxon>
        <taxon>Pseudomonadati</taxon>
        <taxon>Pseudomonadota</taxon>
        <taxon>Gammaproteobacteria</taxon>
        <taxon>Alteromonadales</taxon>
        <taxon>Moritellaceae</taxon>
        <taxon>Moritella</taxon>
    </lineage>
</organism>
<accession>A0A090IDS1</accession>
<protein>
    <submittedName>
        <fullName evidence="3">Uncharacterized protein</fullName>
    </submittedName>
</protein>
<dbReference type="Proteomes" id="UP000183794">
    <property type="component" value="Unassembled WGS sequence"/>
</dbReference>
<evidence type="ECO:0000256" key="1">
    <source>
        <dbReference type="SAM" id="Phobius"/>
    </source>
</evidence>
<dbReference type="EMBL" id="FPLD01000109">
    <property type="protein sequence ID" value="SGZ13434.1"/>
    <property type="molecule type" value="Genomic_DNA"/>
</dbReference>
<dbReference type="EMBL" id="FPLD01000170">
    <property type="protein sequence ID" value="SGZ20561.1"/>
    <property type="molecule type" value="Genomic_DNA"/>
</dbReference>
<dbReference type="OrthoDB" id="5918901at2"/>
<name>A0A090IDS1_9GAMM</name>
<keyword evidence="1" id="KW-1133">Transmembrane helix</keyword>
<dbReference type="RefSeq" id="WP_045110426.1">
    <property type="nucleotide sequence ID" value="NZ_CAWQZC010000057.1"/>
</dbReference>
<dbReference type="HOGENOM" id="CLU_136153_0_0_6"/>
<evidence type="ECO:0000313" key="6">
    <source>
        <dbReference type="Proteomes" id="UP000183794"/>
    </source>
</evidence>
<dbReference type="PATRIC" id="fig|80854.5.peg.2375"/>
<dbReference type="KEGG" id="mvs:MVIS_2222"/>
<proteinExistence type="predicted"/>
<dbReference type="EMBL" id="FPLJ01000080">
    <property type="protein sequence ID" value="SGY98855.1"/>
    <property type="molecule type" value="Genomic_DNA"/>
</dbReference>
<gene>
    <name evidence="2" type="ORF">MT2528_3723</name>
    <name evidence="3" type="ORF">NVI5450_3932</name>
    <name evidence="4" type="ORF">NVI5450_4892</name>
</gene>
<feature type="transmembrane region" description="Helical" evidence="1">
    <location>
        <begin position="15"/>
        <end position="33"/>
    </location>
</feature>
<evidence type="ECO:0000313" key="5">
    <source>
        <dbReference type="Proteomes" id="UP000182660"/>
    </source>
</evidence>
<evidence type="ECO:0000313" key="4">
    <source>
        <dbReference type="EMBL" id="SGZ20561.1"/>
    </source>
</evidence>
<dbReference type="STRING" id="80854.MVIS_2222"/>
<dbReference type="Proteomes" id="UP000182660">
    <property type="component" value="Unassembled WGS sequence"/>
</dbReference>
<evidence type="ECO:0000313" key="2">
    <source>
        <dbReference type="EMBL" id="SGY98855.1"/>
    </source>
</evidence>
<evidence type="ECO:0000313" key="3">
    <source>
        <dbReference type="EMBL" id="SGZ13434.1"/>
    </source>
</evidence>